<comment type="caution">
    <text evidence="9">The sequence shown here is derived from an EMBL/GenBank/DDBJ whole genome shotgun (WGS) entry which is preliminary data.</text>
</comment>
<dbReference type="Gene3D" id="2.10.50.10">
    <property type="entry name" value="Tumor Necrosis Factor Receptor, subunit A, domain 2"/>
    <property type="match status" value="2"/>
</dbReference>
<dbReference type="GO" id="GO:0016020">
    <property type="term" value="C:membrane"/>
    <property type="evidence" value="ECO:0007669"/>
    <property type="project" value="InterPro"/>
</dbReference>
<feature type="compositionally biased region" description="Low complexity" evidence="6">
    <location>
        <begin position="426"/>
        <end position="438"/>
    </location>
</feature>
<evidence type="ECO:0000256" key="6">
    <source>
        <dbReference type="SAM" id="MobiDB-lite"/>
    </source>
</evidence>
<keyword evidence="1" id="KW-0732">Signal</keyword>
<organism evidence="9 10">
    <name type="scientific">Crotalus adamanteus</name>
    <name type="common">Eastern diamondback rattlesnake</name>
    <dbReference type="NCBI Taxonomy" id="8729"/>
    <lineage>
        <taxon>Eukaryota</taxon>
        <taxon>Metazoa</taxon>
        <taxon>Chordata</taxon>
        <taxon>Craniata</taxon>
        <taxon>Vertebrata</taxon>
        <taxon>Euteleostomi</taxon>
        <taxon>Lepidosauria</taxon>
        <taxon>Squamata</taxon>
        <taxon>Bifurcata</taxon>
        <taxon>Unidentata</taxon>
        <taxon>Episquamata</taxon>
        <taxon>Toxicofera</taxon>
        <taxon>Serpentes</taxon>
        <taxon>Colubroidea</taxon>
        <taxon>Viperidae</taxon>
        <taxon>Crotalinae</taxon>
        <taxon>Crotalus</taxon>
    </lineage>
</organism>
<dbReference type="GO" id="GO:0097191">
    <property type="term" value="P:extrinsic apoptotic signaling pathway"/>
    <property type="evidence" value="ECO:0007669"/>
    <property type="project" value="TreeGrafter"/>
</dbReference>
<proteinExistence type="predicted"/>
<feature type="disulfide bond" evidence="5">
    <location>
        <begin position="183"/>
        <end position="201"/>
    </location>
</feature>
<dbReference type="GO" id="GO:0005031">
    <property type="term" value="F:tumor necrosis factor receptor activity"/>
    <property type="evidence" value="ECO:0007669"/>
    <property type="project" value="InterPro"/>
</dbReference>
<dbReference type="GO" id="GO:0051044">
    <property type="term" value="P:positive regulation of membrane protein ectodomain proteolysis"/>
    <property type="evidence" value="ECO:0007669"/>
    <property type="project" value="TreeGrafter"/>
</dbReference>
<feature type="disulfide bond" evidence="5">
    <location>
        <begin position="97"/>
        <end position="115"/>
    </location>
</feature>
<feature type="region of interest" description="Disordered" evidence="6">
    <location>
        <begin position="423"/>
        <end position="493"/>
    </location>
</feature>
<feature type="disulfide bond" evidence="5">
    <location>
        <begin position="118"/>
        <end position="133"/>
    </location>
</feature>
<dbReference type="EMBL" id="JAOTOJ010000017">
    <property type="protein sequence ID" value="KAK9392131.1"/>
    <property type="molecule type" value="Genomic_DNA"/>
</dbReference>
<keyword evidence="4" id="KW-0325">Glycoprotein</keyword>
<keyword evidence="7" id="KW-0472">Membrane</keyword>
<dbReference type="SUPFAM" id="SSF57586">
    <property type="entry name" value="TNF receptor-like"/>
    <property type="match status" value="3"/>
</dbReference>
<dbReference type="PROSITE" id="PS50050">
    <property type="entry name" value="TNFR_NGFR_2"/>
    <property type="match status" value="4"/>
</dbReference>
<sequence length="493" mass="53317">MYSWIFQIWVLCEGVSNNSAPPCLSLRPPRPASSRPSPPLALPASASPVRATLACCALEMLCLQAQVLPYTPSRGSRCLDPKEEYYEESVHKCCRLCGPGFRVLQKCNETHNTQCADCKEGSYKEGWNRARLCFSCSPQCKKGFVEERPCTPTQNRVCWCPPGHFCSSAVSEKCYHCQPYQKCEIGHGVVQEGTRDTDVECAPCQPGTFSDHESDRKVCTRHRICQPVLVPGNSSHDTVCGNPGGRVNARTTSPPLTTVTKRPPLRAGTERPTFNDQDPSADTGKIVGMTAIPLVLLVLIGFVAFRKSAGQKCLPMWEKKKQPFLPAEKFPGKWPQVPEAVGQEKYSLLQTSPSGLWDGPAGSEKSQESSNGDPRRVETDSVQQGSLPLNDGPCCSTVDSRISGNGKAHVNVSCVVSICNGGGHRAPSPALSPSGAAHPRPRPDLPLSQEETAARRGSGQQIAVEVDDSMDFFDPRGGKPLPLGVQDAGMKSS</sequence>
<feature type="disulfide bond" evidence="5">
    <location>
        <begin position="78"/>
        <end position="93"/>
    </location>
</feature>
<dbReference type="PROSITE" id="PS00652">
    <property type="entry name" value="TNFR_NGFR_1"/>
    <property type="match status" value="2"/>
</dbReference>
<feature type="disulfide bond" evidence="5">
    <location>
        <begin position="204"/>
        <end position="219"/>
    </location>
</feature>
<feature type="domain" description="TNFR-Cys" evidence="8">
    <location>
        <begin position="117"/>
        <end position="158"/>
    </location>
</feature>
<dbReference type="GO" id="GO:0031643">
    <property type="term" value="P:positive regulation of myelination"/>
    <property type="evidence" value="ECO:0007669"/>
    <property type="project" value="TreeGrafter"/>
</dbReference>
<evidence type="ECO:0000256" key="1">
    <source>
        <dbReference type="ARBA" id="ARBA00022729"/>
    </source>
</evidence>
<dbReference type="Pfam" id="PF00020">
    <property type="entry name" value="TNFR_c6"/>
    <property type="match status" value="3"/>
</dbReference>
<feature type="compositionally biased region" description="Polar residues" evidence="6">
    <location>
        <begin position="249"/>
        <end position="260"/>
    </location>
</feature>
<dbReference type="GO" id="GO:0048714">
    <property type="term" value="P:positive regulation of oligodendrocyte differentiation"/>
    <property type="evidence" value="ECO:0007669"/>
    <property type="project" value="TreeGrafter"/>
</dbReference>
<dbReference type="SMART" id="SM00208">
    <property type="entry name" value="TNFR"/>
    <property type="match status" value="4"/>
</dbReference>
<dbReference type="GO" id="GO:0008630">
    <property type="term" value="P:intrinsic apoptotic signaling pathway in response to DNA damage"/>
    <property type="evidence" value="ECO:0007669"/>
    <property type="project" value="TreeGrafter"/>
</dbReference>
<evidence type="ECO:0000313" key="9">
    <source>
        <dbReference type="EMBL" id="KAK9392131.1"/>
    </source>
</evidence>
<dbReference type="GO" id="GO:0042129">
    <property type="term" value="P:regulation of T cell proliferation"/>
    <property type="evidence" value="ECO:0007669"/>
    <property type="project" value="TreeGrafter"/>
</dbReference>
<dbReference type="InterPro" id="IPR051670">
    <property type="entry name" value="TNF_chemokine_rcpt-like"/>
</dbReference>
<evidence type="ECO:0000256" key="5">
    <source>
        <dbReference type="PROSITE-ProRule" id="PRU00206"/>
    </source>
</evidence>
<feature type="repeat" description="TNFR-Cys" evidence="5">
    <location>
        <begin position="77"/>
        <end position="115"/>
    </location>
</feature>
<feature type="domain" description="TNFR-Cys" evidence="8">
    <location>
        <begin position="159"/>
        <end position="201"/>
    </location>
</feature>
<keyword evidence="2" id="KW-0677">Repeat</keyword>
<keyword evidence="7" id="KW-1133">Transmembrane helix</keyword>
<feature type="region of interest" description="Disordered" evidence="6">
    <location>
        <begin position="350"/>
        <end position="390"/>
    </location>
</feature>
<feature type="domain" description="TNFR-Cys" evidence="8">
    <location>
        <begin position="203"/>
        <end position="240"/>
    </location>
</feature>
<feature type="repeat" description="TNFR-Cys" evidence="5">
    <location>
        <begin position="203"/>
        <end position="240"/>
    </location>
</feature>
<gene>
    <name evidence="9" type="ORF">NXF25_017718</name>
</gene>
<protein>
    <submittedName>
        <fullName evidence="9">Tumor necrosis factor receptor superfamily member 1B-like</fullName>
    </submittedName>
</protein>
<accession>A0AAW1AQW2</accession>
<keyword evidence="7" id="KW-0812">Transmembrane</keyword>
<evidence type="ECO:0000259" key="8">
    <source>
        <dbReference type="PROSITE" id="PS50050"/>
    </source>
</evidence>
<keyword evidence="10" id="KW-1185">Reference proteome</keyword>
<evidence type="ECO:0000256" key="3">
    <source>
        <dbReference type="ARBA" id="ARBA00023157"/>
    </source>
</evidence>
<evidence type="ECO:0000256" key="2">
    <source>
        <dbReference type="ARBA" id="ARBA00022737"/>
    </source>
</evidence>
<dbReference type="PANTHER" id="PTHR47386:SF1">
    <property type="entry name" value="TUMOR NECROSIS FACTOR RECEPTOR SUPERFAMILY MEMBER 1B"/>
    <property type="match status" value="1"/>
</dbReference>
<evidence type="ECO:0000313" key="10">
    <source>
        <dbReference type="Proteomes" id="UP001474421"/>
    </source>
</evidence>
<feature type="repeat" description="TNFR-Cys" evidence="5">
    <location>
        <begin position="159"/>
        <end position="201"/>
    </location>
</feature>
<dbReference type="PRINTS" id="PR01919">
    <property type="entry name" value="TNFACTORR1B"/>
</dbReference>
<dbReference type="GO" id="GO:0002724">
    <property type="term" value="P:regulation of T cell cytokine production"/>
    <property type="evidence" value="ECO:0007669"/>
    <property type="project" value="TreeGrafter"/>
</dbReference>
<keyword evidence="9" id="KW-0675">Receptor</keyword>
<evidence type="ECO:0000256" key="7">
    <source>
        <dbReference type="SAM" id="Phobius"/>
    </source>
</evidence>
<comment type="caution">
    <text evidence="5">Lacks conserved residue(s) required for the propagation of feature annotation.</text>
</comment>
<feature type="transmembrane region" description="Helical" evidence="7">
    <location>
        <begin position="286"/>
        <end position="305"/>
    </location>
</feature>
<evidence type="ECO:0000256" key="4">
    <source>
        <dbReference type="ARBA" id="ARBA00023180"/>
    </source>
</evidence>
<name>A0AAW1AQW2_CROAD</name>
<keyword evidence="3 5" id="KW-1015">Disulfide bond</keyword>
<dbReference type="InterPro" id="IPR020411">
    <property type="entry name" value="TNFR_1B"/>
</dbReference>
<dbReference type="InterPro" id="IPR001368">
    <property type="entry name" value="TNFR/NGFR_Cys_rich_reg"/>
</dbReference>
<dbReference type="Proteomes" id="UP001474421">
    <property type="component" value="Unassembled WGS sequence"/>
</dbReference>
<dbReference type="GO" id="GO:0150079">
    <property type="term" value="P:negative regulation of neuroinflammatory response"/>
    <property type="evidence" value="ECO:0007669"/>
    <property type="project" value="TreeGrafter"/>
</dbReference>
<feature type="domain" description="TNFR-Cys" evidence="8">
    <location>
        <begin position="77"/>
        <end position="115"/>
    </location>
</feature>
<feature type="repeat" description="TNFR-Cys" evidence="5">
    <location>
        <begin position="117"/>
        <end position="158"/>
    </location>
</feature>
<feature type="region of interest" description="Disordered" evidence="6">
    <location>
        <begin position="236"/>
        <end position="281"/>
    </location>
</feature>
<feature type="disulfide bond" evidence="5">
    <location>
        <begin position="94"/>
        <end position="107"/>
    </location>
</feature>
<dbReference type="PANTHER" id="PTHR47386">
    <property type="entry name" value="TUMOR NECROSIS FACTOR RECEPTOR SUPERFAMILY MEMBER 1B"/>
    <property type="match status" value="1"/>
</dbReference>
<feature type="disulfide bond" evidence="5">
    <location>
        <begin position="140"/>
        <end position="158"/>
    </location>
</feature>
<dbReference type="GO" id="GO:0043120">
    <property type="term" value="F:tumor necrosis factor binding"/>
    <property type="evidence" value="ECO:0007669"/>
    <property type="project" value="TreeGrafter"/>
</dbReference>
<dbReference type="AlphaFoldDB" id="A0AAW1AQW2"/>
<reference evidence="9 10" key="1">
    <citation type="journal article" date="2024" name="Proc. Natl. Acad. Sci. U.S.A.">
        <title>The genetic regulatory architecture and epigenomic basis for age-related changes in rattlesnake venom.</title>
        <authorList>
            <person name="Hogan M.P."/>
            <person name="Holding M.L."/>
            <person name="Nystrom G.S."/>
            <person name="Colston T.J."/>
            <person name="Bartlett D.A."/>
            <person name="Mason A.J."/>
            <person name="Ellsworth S.A."/>
            <person name="Rautsaw R.M."/>
            <person name="Lawrence K.C."/>
            <person name="Strickland J.L."/>
            <person name="He B."/>
            <person name="Fraser P."/>
            <person name="Margres M.J."/>
            <person name="Gilbert D.M."/>
            <person name="Gibbs H.L."/>
            <person name="Parkinson C.L."/>
            <person name="Rokyta D.R."/>
        </authorList>
    </citation>
    <scope>NUCLEOTIDE SEQUENCE [LARGE SCALE GENOMIC DNA]</scope>
    <source>
        <strain evidence="9">DRR0105</strain>
    </source>
</reference>